<dbReference type="EMBL" id="JBHSGL010000015">
    <property type="protein sequence ID" value="MFC4714357.1"/>
    <property type="molecule type" value="Genomic_DNA"/>
</dbReference>
<keyword evidence="1" id="KW-0472">Membrane</keyword>
<keyword evidence="1" id="KW-0812">Transmembrane</keyword>
<reference evidence="3" key="1">
    <citation type="journal article" date="2019" name="Int. J. Syst. Evol. Microbiol.">
        <title>The Global Catalogue of Microorganisms (GCM) 10K type strain sequencing project: providing services to taxonomists for standard genome sequencing and annotation.</title>
        <authorList>
            <consortium name="The Broad Institute Genomics Platform"/>
            <consortium name="The Broad Institute Genome Sequencing Center for Infectious Disease"/>
            <person name="Wu L."/>
            <person name="Ma J."/>
        </authorList>
    </citation>
    <scope>NUCLEOTIDE SEQUENCE [LARGE SCALE GENOMIC DNA]</scope>
    <source>
        <strain evidence="3">CGMCC 1.12151</strain>
    </source>
</reference>
<accession>A0ABV9MEU9</accession>
<evidence type="ECO:0000313" key="3">
    <source>
        <dbReference type="Proteomes" id="UP001595932"/>
    </source>
</evidence>
<organism evidence="2 3">
    <name type="scientific">Planococcus dechangensis</name>
    <dbReference type="NCBI Taxonomy" id="1176255"/>
    <lineage>
        <taxon>Bacteria</taxon>
        <taxon>Bacillati</taxon>
        <taxon>Bacillota</taxon>
        <taxon>Bacilli</taxon>
        <taxon>Bacillales</taxon>
        <taxon>Caryophanaceae</taxon>
        <taxon>Planococcus</taxon>
    </lineage>
</organism>
<dbReference type="Proteomes" id="UP001595932">
    <property type="component" value="Unassembled WGS sequence"/>
</dbReference>
<name>A0ABV9MEU9_9BACL</name>
<keyword evidence="3" id="KW-1185">Reference proteome</keyword>
<comment type="caution">
    <text evidence="2">The sequence shown here is derived from an EMBL/GenBank/DDBJ whole genome shotgun (WGS) entry which is preliminary data.</text>
</comment>
<dbReference type="RefSeq" id="WP_377280074.1">
    <property type="nucleotide sequence ID" value="NZ_JBHSGL010000015.1"/>
</dbReference>
<keyword evidence="1" id="KW-1133">Transmembrane helix</keyword>
<protein>
    <submittedName>
        <fullName evidence="2">Uncharacterized protein</fullName>
    </submittedName>
</protein>
<evidence type="ECO:0000256" key="1">
    <source>
        <dbReference type="SAM" id="Phobius"/>
    </source>
</evidence>
<evidence type="ECO:0000313" key="2">
    <source>
        <dbReference type="EMBL" id="MFC4714357.1"/>
    </source>
</evidence>
<proteinExistence type="predicted"/>
<feature type="transmembrane region" description="Helical" evidence="1">
    <location>
        <begin position="5"/>
        <end position="26"/>
    </location>
</feature>
<gene>
    <name evidence="2" type="ORF">ACFO5U_16010</name>
</gene>
<sequence length="62" mass="6798">MTRKFVILLIVTALLFLGFYFVITFYNSFVGGLETESIGVFASSMIADLLPAIGHETNTPPL</sequence>